<dbReference type="Pfam" id="PF00717">
    <property type="entry name" value="Peptidase_S24"/>
    <property type="match status" value="1"/>
</dbReference>
<dbReference type="InterPro" id="IPR015927">
    <property type="entry name" value="Peptidase_S24_S26A/B/C"/>
</dbReference>
<accession>A0A0R3MQA9</accession>
<dbReference type="SUPFAM" id="SSF51306">
    <property type="entry name" value="LexA/Signal peptidase"/>
    <property type="match status" value="1"/>
</dbReference>
<protein>
    <recommendedName>
        <fullName evidence="4">Peptidase S24/S26A/S26B/S26C domain-containing protein</fullName>
    </recommendedName>
</protein>
<gene>
    <name evidence="5" type="ORF">CQ13_07565</name>
</gene>
<keyword evidence="2" id="KW-0238">DNA-binding</keyword>
<dbReference type="CDD" id="cd00093">
    <property type="entry name" value="HTH_XRE"/>
    <property type="match status" value="1"/>
</dbReference>
<dbReference type="Gene3D" id="1.10.260.40">
    <property type="entry name" value="lambda repressor-like DNA-binding domains"/>
    <property type="match status" value="1"/>
</dbReference>
<dbReference type="Proteomes" id="UP000052023">
    <property type="component" value="Unassembled WGS sequence"/>
</dbReference>
<feature type="domain" description="Peptidase S24/S26A/S26B/S26C" evidence="4">
    <location>
        <begin position="92"/>
        <end position="211"/>
    </location>
</feature>
<keyword evidence="6" id="KW-1185">Reference proteome</keyword>
<keyword evidence="1" id="KW-0805">Transcription regulation</keyword>
<dbReference type="AlphaFoldDB" id="A0A0R3MQA9"/>
<evidence type="ECO:0000256" key="2">
    <source>
        <dbReference type="ARBA" id="ARBA00023125"/>
    </source>
</evidence>
<sequence>MAVAKLKKPAIAQWVEEAMSHAGMSQSDLARRLSDRLRVDFDRSKVNKIVLGKRKVSADELFAIEEITSFPAPAALRNTPQAERMPKVLQIPLLDTVTAGKLKAPSSQIPMEDVPLLAFADLGRGDWFALKVEQDADSMDRVSPPGSTLLINKADRELRSGRCYIFSVDGETTYKMWQDGDPAYLAPFSTNPSHKPIFIRRKRAFDVIGRVKRTVLDL</sequence>
<dbReference type="InterPro" id="IPR039418">
    <property type="entry name" value="LexA-like"/>
</dbReference>
<proteinExistence type="predicted"/>
<dbReference type="RefSeq" id="WP_156433919.1">
    <property type="nucleotide sequence ID" value="NZ_LLYA01000170.1"/>
</dbReference>
<dbReference type="SUPFAM" id="SSF47413">
    <property type="entry name" value="lambda repressor-like DNA-binding domains"/>
    <property type="match status" value="1"/>
</dbReference>
<dbReference type="OrthoDB" id="7363968at2"/>
<evidence type="ECO:0000259" key="4">
    <source>
        <dbReference type="Pfam" id="PF00717"/>
    </source>
</evidence>
<dbReference type="PANTHER" id="PTHR40661:SF1">
    <property type="entry name" value="HTH CRO_C1-TYPE DOMAIN-CONTAINING PROTEIN"/>
    <property type="match status" value="1"/>
</dbReference>
<dbReference type="InterPro" id="IPR010982">
    <property type="entry name" value="Lambda_DNA-bd_dom_sf"/>
</dbReference>
<dbReference type="CDD" id="cd06529">
    <property type="entry name" value="S24_LexA-like"/>
    <property type="match status" value="1"/>
</dbReference>
<dbReference type="InterPro" id="IPR001387">
    <property type="entry name" value="Cro/C1-type_HTH"/>
</dbReference>
<dbReference type="Gene3D" id="2.10.109.10">
    <property type="entry name" value="Umud Fragment, subunit A"/>
    <property type="match status" value="1"/>
</dbReference>
<dbReference type="InterPro" id="IPR036286">
    <property type="entry name" value="LexA/Signal_pep-like_sf"/>
</dbReference>
<evidence type="ECO:0000256" key="1">
    <source>
        <dbReference type="ARBA" id="ARBA00023015"/>
    </source>
</evidence>
<dbReference type="GO" id="GO:0003677">
    <property type="term" value="F:DNA binding"/>
    <property type="evidence" value="ECO:0007669"/>
    <property type="project" value="UniProtKB-KW"/>
</dbReference>
<organism evidence="5 6">
    <name type="scientific">Bradyrhizobium retamae</name>
    <dbReference type="NCBI Taxonomy" id="1300035"/>
    <lineage>
        <taxon>Bacteria</taxon>
        <taxon>Pseudomonadati</taxon>
        <taxon>Pseudomonadota</taxon>
        <taxon>Alphaproteobacteria</taxon>
        <taxon>Hyphomicrobiales</taxon>
        <taxon>Nitrobacteraceae</taxon>
        <taxon>Bradyrhizobium</taxon>
    </lineage>
</organism>
<keyword evidence="3" id="KW-0804">Transcription</keyword>
<dbReference type="PANTHER" id="PTHR40661">
    <property type="match status" value="1"/>
</dbReference>
<reference evidence="5 6" key="1">
    <citation type="submission" date="2014-03" db="EMBL/GenBank/DDBJ databases">
        <title>Bradyrhizobium valentinum sp. nov., isolated from effective nodules of Lupinus mariae-josephae, a lupine endemic of basic-lime soils in Eastern Spain.</title>
        <authorList>
            <person name="Duran D."/>
            <person name="Rey L."/>
            <person name="Navarro A."/>
            <person name="Busquets A."/>
            <person name="Imperial J."/>
            <person name="Ruiz-Argueso T."/>
        </authorList>
    </citation>
    <scope>NUCLEOTIDE SEQUENCE [LARGE SCALE GENOMIC DNA]</scope>
    <source>
        <strain evidence="5 6">Ro19</strain>
    </source>
</reference>
<evidence type="ECO:0000313" key="6">
    <source>
        <dbReference type="Proteomes" id="UP000052023"/>
    </source>
</evidence>
<evidence type="ECO:0000256" key="3">
    <source>
        <dbReference type="ARBA" id="ARBA00023163"/>
    </source>
</evidence>
<dbReference type="EMBL" id="LLYA01000170">
    <property type="protein sequence ID" value="KRR21884.1"/>
    <property type="molecule type" value="Genomic_DNA"/>
</dbReference>
<comment type="caution">
    <text evidence="5">The sequence shown here is derived from an EMBL/GenBank/DDBJ whole genome shotgun (WGS) entry which is preliminary data.</text>
</comment>
<evidence type="ECO:0000313" key="5">
    <source>
        <dbReference type="EMBL" id="KRR21884.1"/>
    </source>
</evidence>
<name>A0A0R3MQA9_9BRAD</name>